<dbReference type="AlphaFoldDB" id="A0A6J5DDM8"/>
<dbReference type="Gene3D" id="3.90.226.10">
    <property type="entry name" value="2-enoyl-CoA Hydratase, Chain A, domain 1"/>
    <property type="match status" value="1"/>
</dbReference>
<dbReference type="PANTHER" id="PTHR43459:SF1">
    <property type="entry name" value="EG:BACN32G11.4 PROTEIN"/>
    <property type="match status" value="1"/>
</dbReference>
<evidence type="ECO:0000313" key="1">
    <source>
        <dbReference type="EMBL" id="CAB3752350.1"/>
    </source>
</evidence>
<sequence>MTPTTPSTPANRQFSIDKRSEAYWRVTFSNPPINLLNPDTIRELQDLLVQMETDDALKVVVFDSADPDFFIAHYDVSRARDASREPGPSGYAPWIDVTHRLGRVPVLSVAAVRGRARGVGSEFALACDLCFASLEKAVFGQPEAGVGLIPGGGALERLPQLVGRKRALEIVLGADDFDAALAERYGWINRAVPDAQFEAFVEAFAQRIARFERHALRTCKALINRTTLVSAEHQTESSLAFRGAFQWPGTQRIGAAAMQQGLGTRGELELDFGEYLMKL</sequence>
<dbReference type="Proteomes" id="UP000494329">
    <property type="component" value="Unassembled WGS sequence"/>
</dbReference>
<accession>A0A6J5DDM8</accession>
<reference evidence="1 2" key="1">
    <citation type="submission" date="2020-04" db="EMBL/GenBank/DDBJ databases">
        <authorList>
            <person name="De Canck E."/>
        </authorList>
    </citation>
    <scope>NUCLEOTIDE SEQUENCE [LARGE SCALE GENOMIC DNA]</scope>
    <source>
        <strain evidence="1 2">LMG 29739</strain>
    </source>
</reference>
<proteinExistence type="predicted"/>
<dbReference type="CDD" id="cd06558">
    <property type="entry name" value="crotonase-like"/>
    <property type="match status" value="1"/>
</dbReference>
<keyword evidence="1" id="KW-0413">Isomerase</keyword>
<dbReference type="GO" id="GO:0008692">
    <property type="term" value="F:3-hydroxybutyryl-CoA epimerase activity"/>
    <property type="evidence" value="ECO:0007669"/>
    <property type="project" value="UniProtKB-EC"/>
</dbReference>
<dbReference type="RefSeq" id="WP_175110260.1">
    <property type="nucleotide sequence ID" value="NZ_CADIKF010000008.1"/>
</dbReference>
<organism evidence="1 2">
    <name type="scientific">Paraburkholderia solisilvae</name>
    <dbReference type="NCBI Taxonomy" id="624376"/>
    <lineage>
        <taxon>Bacteria</taxon>
        <taxon>Pseudomonadati</taxon>
        <taxon>Pseudomonadota</taxon>
        <taxon>Betaproteobacteria</taxon>
        <taxon>Burkholderiales</taxon>
        <taxon>Burkholderiaceae</taxon>
        <taxon>Paraburkholderia</taxon>
    </lineage>
</organism>
<keyword evidence="2" id="KW-1185">Reference proteome</keyword>
<gene>
    <name evidence="1" type="primary">fadJ_1</name>
    <name evidence="1" type="ORF">LMG29739_01529</name>
</gene>
<dbReference type="SUPFAM" id="SSF52096">
    <property type="entry name" value="ClpP/crotonase"/>
    <property type="match status" value="1"/>
</dbReference>
<dbReference type="EMBL" id="CADIKF010000008">
    <property type="protein sequence ID" value="CAB3752350.1"/>
    <property type="molecule type" value="Genomic_DNA"/>
</dbReference>
<dbReference type="InterPro" id="IPR029045">
    <property type="entry name" value="ClpP/crotonase-like_dom_sf"/>
</dbReference>
<dbReference type="Pfam" id="PF00378">
    <property type="entry name" value="ECH_1"/>
    <property type="match status" value="1"/>
</dbReference>
<protein>
    <submittedName>
        <fullName evidence="1">Fatty acid oxidation complex subunit alpha</fullName>
        <ecNumber evidence="1">5.1.2.3</ecNumber>
    </submittedName>
</protein>
<name>A0A6J5DDM8_9BURK</name>
<dbReference type="PANTHER" id="PTHR43459">
    <property type="entry name" value="ENOYL-COA HYDRATASE"/>
    <property type="match status" value="1"/>
</dbReference>
<dbReference type="EC" id="5.1.2.3" evidence="1"/>
<evidence type="ECO:0000313" key="2">
    <source>
        <dbReference type="Proteomes" id="UP000494329"/>
    </source>
</evidence>
<dbReference type="InterPro" id="IPR001753">
    <property type="entry name" value="Enoyl-CoA_hydra/iso"/>
</dbReference>